<evidence type="ECO:0000256" key="6">
    <source>
        <dbReference type="ARBA" id="ARBA00022989"/>
    </source>
</evidence>
<dbReference type="Gene3D" id="1.50.40.10">
    <property type="entry name" value="Mitochondrial carrier domain"/>
    <property type="match status" value="1"/>
</dbReference>
<reference evidence="10" key="1">
    <citation type="submission" date="2021-01" db="EMBL/GenBank/DDBJ databases">
        <authorList>
            <person name="Corre E."/>
            <person name="Pelletier E."/>
            <person name="Niang G."/>
            <person name="Scheremetjew M."/>
            <person name="Finn R."/>
            <person name="Kale V."/>
            <person name="Holt S."/>
            <person name="Cochrane G."/>
            <person name="Meng A."/>
            <person name="Brown T."/>
            <person name="Cohen L."/>
        </authorList>
    </citation>
    <scope>NUCLEOTIDE SEQUENCE</scope>
    <source>
        <strain evidence="10">CCMP2058</strain>
    </source>
</reference>
<gene>
    <name evidence="10" type="ORF">LAMO00422_LOCUS1401</name>
</gene>
<sequence>MKPKVVIKTRAGKTSAYDFLCAGLAPSLSILVTSPIDVVKARMQTAGEGLKDRSVSTRSVMVDLIRKEGLSGCYRGIGASVLREASLNVMRLGLFDPIMSLMHNGYRDMASTSETGLPPLYKRLICGSLCGVIGSVAANPMELIKCRIQCSGEGATASHMYDYKGPLDAFQKILAEEGVRGLWQGAGVFALRNAAGSAANLSTFCALKAQALNHHDDSIQVDVACGLGSGFVTTCVMCPLDLIKTRLQNQPVDRLGRGTIYAGVGDAVSKITRTEGALAFYKGFNSLFVRTGPHYVLTFAIYGILKRFYRSEESPRPAQY</sequence>
<evidence type="ECO:0000256" key="2">
    <source>
        <dbReference type="ARBA" id="ARBA00006375"/>
    </source>
</evidence>
<comment type="subcellular location">
    <subcellularLocation>
        <location evidence="1">Membrane</location>
        <topology evidence="1">Multi-pass membrane protein</topology>
    </subcellularLocation>
</comment>
<protein>
    <submittedName>
        <fullName evidence="10">Uncharacterized protein</fullName>
    </submittedName>
</protein>
<dbReference type="EMBL" id="HBEM01001942">
    <property type="protein sequence ID" value="CAD8430869.1"/>
    <property type="molecule type" value="Transcribed_RNA"/>
</dbReference>
<comment type="similarity">
    <text evidence="2 9">Belongs to the mitochondrial carrier (TC 2.A.29) family.</text>
</comment>
<dbReference type="PANTHER" id="PTHR45618">
    <property type="entry name" value="MITOCHONDRIAL DICARBOXYLATE CARRIER-RELATED"/>
    <property type="match status" value="1"/>
</dbReference>
<dbReference type="GO" id="GO:0016020">
    <property type="term" value="C:membrane"/>
    <property type="evidence" value="ECO:0007669"/>
    <property type="project" value="UniProtKB-SubCell"/>
</dbReference>
<dbReference type="Pfam" id="PF00153">
    <property type="entry name" value="Mito_carr"/>
    <property type="match status" value="3"/>
</dbReference>
<keyword evidence="5" id="KW-0677">Repeat</keyword>
<feature type="repeat" description="Solcar" evidence="8">
    <location>
        <begin position="13"/>
        <end position="101"/>
    </location>
</feature>
<keyword evidence="4 8" id="KW-0812">Transmembrane</keyword>
<evidence type="ECO:0000256" key="9">
    <source>
        <dbReference type="RuleBase" id="RU000488"/>
    </source>
</evidence>
<name>A0A7S0GQN3_9EUKA</name>
<dbReference type="SUPFAM" id="SSF103506">
    <property type="entry name" value="Mitochondrial carrier"/>
    <property type="match status" value="1"/>
</dbReference>
<dbReference type="InterPro" id="IPR050391">
    <property type="entry name" value="Mito_Metabolite_Transporter"/>
</dbReference>
<feature type="repeat" description="Solcar" evidence="8">
    <location>
        <begin position="217"/>
        <end position="308"/>
    </location>
</feature>
<dbReference type="PROSITE" id="PS50920">
    <property type="entry name" value="SOLCAR"/>
    <property type="match status" value="3"/>
</dbReference>
<evidence type="ECO:0000313" key="10">
    <source>
        <dbReference type="EMBL" id="CAD8430869.1"/>
    </source>
</evidence>
<keyword evidence="3 9" id="KW-0813">Transport</keyword>
<evidence type="ECO:0000256" key="1">
    <source>
        <dbReference type="ARBA" id="ARBA00004141"/>
    </source>
</evidence>
<feature type="repeat" description="Solcar" evidence="8">
    <location>
        <begin position="118"/>
        <end position="210"/>
    </location>
</feature>
<dbReference type="AlphaFoldDB" id="A0A7S0GQN3"/>
<dbReference type="InterPro" id="IPR023395">
    <property type="entry name" value="MCP_dom_sf"/>
</dbReference>
<proteinExistence type="inferred from homology"/>
<accession>A0A7S0GQN3</accession>
<keyword evidence="7 8" id="KW-0472">Membrane</keyword>
<evidence type="ECO:0000256" key="5">
    <source>
        <dbReference type="ARBA" id="ARBA00022737"/>
    </source>
</evidence>
<evidence type="ECO:0000256" key="4">
    <source>
        <dbReference type="ARBA" id="ARBA00022692"/>
    </source>
</evidence>
<dbReference type="InterPro" id="IPR018108">
    <property type="entry name" value="MCP_transmembrane"/>
</dbReference>
<organism evidence="10">
    <name type="scientific">Amorphochlora amoebiformis</name>
    <dbReference type="NCBI Taxonomy" id="1561963"/>
    <lineage>
        <taxon>Eukaryota</taxon>
        <taxon>Sar</taxon>
        <taxon>Rhizaria</taxon>
        <taxon>Cercozoa</taxon>
        <taxon>Chlorarachniophyceae</taxon>
        <taxon>Amorphochlora</taxon>
    </lineage>
</organism>
<evidence type="ECO:0000256" key="7">
    <source>
        <dbReference type="ARBA" id="ARBA00023136"/>
    </source>
</evidence>
<evidence type="ECO:0000256" key="3">
    <source>
        <dbReference type="ARBA" id="ARBA00022448"/>
    </source>
</evidence>
<evidence type="ECO:0000256" key="8">
    <source>
        <dbReference type="PROSITE-ProRule" id="PRU00282"/>
    </source>
</evidence>
<keyword evidence="6" id="KW-1133">Transmembrane helix</keyword>